<reference evidence="2 3" key="1">
    <citation type="submission" date="2024-07" db="EMBL/GenBank/DDBJ databases">
        <title>Uliginosibacterium paludis KCTC:42655.</title>
        <authorList>
            <person name="Kim M.K."/>
        </authorList>
    </citation>
    <scope>NUCLEOTIDE SEQUENCE [LARGE SCALE GENOMIC DNA]</scope>
    <source>
        <strain evidence="2 3">KCTC 42655</strain>
    </source>
</reference>
<proteinExistence type="predicted"/>
<comment type="caution">
    <text evidence="2">The sequence shown here is derived from an EMBL/GenBank/DDBJ whole genome shotgun (WGS) entry which is preliminary data.</text>
</comment>
<protein>
    <recommendedName>
        <fullName evidence="4">DUF2188 domain-containing protein</fullName>
    </recommendedName>
</protein>
<dbReference type="RefSeq" id="WP_345928411.1">
    <property type="nucleotide sequence ID" value="NZ_JBDIVF010000006.1"/>
</dbReference>
<name>A0ABV2CQP4_9RHOO</name>
<accession>A0ABV2CQP4</accession>
<evidence type="ECO:0000313" key="2">
    <source>
        <dbReference type="EMBL" id="MET1490239.1"/>
    </source>
</evidence>
<evidence type="ECO:0008006" key="4">
    <source>
        <dbReference type="Google" id="ProtNLM"/>
    </source>
</evidence>
<sequence>MAFASCAVSAQEGGAVPAASASAPIEATTAAGDRVLLHPDGRWAFVDAKKAEAARRVAEQFPENRTRPVEAQGGLFGIGRTLMPGDKDYNRGSLNPKLR</sequence>
<dbReference type="EMBL" id="JBEWLZ010000005">
    <property type="protein sequence ID" value="MET1490239.1"/>
    <property type="molecule type" value="Genomic_DNA"/>
</dbReference>
<organism evidence="2 3">
    <name type="scientific">Uliginosibacterium paludis</name>
    <dbReference type="NCBI Taxonomy" id="1615952"/>
    <lineage>
        <taxon>Bacteria</taxon>
        <taxon>Pseudomonadati</taxon>
        <taxon>Pseudomonadota</taxon>
        <taxon>Betaproteobacteria</taxon>
        <taxon>Rhodocyclales</taxon>
        <taxon>Zoogloeaceae</taxon>
        <taxon>Uliginosibacterium</taxon>
    </lineage>
</organism>
<evidence type="ECO:0000256" key="1">
    <source>
        <dbReference type="SAM" id="MobiDB-lite"/>
    </source>
</evidence>
<evidence type="ECO:0000313" key="3">
    <source>
        <dbReference type="Proteomes" id="UP001548590"/>
    </source>
</evidence>
<gene>
    <name evidence="2" type="ORF">ABVT11_10420</name>
</gene>
<keyword evidence="3" id="KW-1185">Reference proteome</keyword>
<feature type="region of interest" description="Disordered" evidence="1">
    <location>
        <begin position="63"/>
        <end position="99"/>
    </location>
</feature>
<dbReference type="Proteomes" id="UP001548590">
    <property type="component" value="Unassembled WGS sequence"/>
</dbReference>